<evidence type="ECO:0000313" key="3">
    <source>
        <dbReference type="Proteomes" id="UP000184471"/>
    </source>
</evidence>
<dbReference type="STRING" id="1070870.SAMN05444351_3526"/>
<proteinExistence type="predicted"/>
<sequence length="212" mass="20457">MSGWAADPSAAGTAVLVAVLLTAEAGLLVGVVMPASSLVLGLGVLAGAGAFSPAAAVLTAAGATVLGAALGHRAAARGGPGSLLPTAGPLGRLLPARARALAERLTAPWVEAVGRGPVRAAAAAQFVAGARTLAPRVAARAGVHPAEMLRGTVPAALVWASCLVSAGALASSALPLVRSASTALGLPLLVVATAVLLVRRRAGARRAGPRPA</sequence>
<gene>
    <name evidence="2" type="ORF">SAMN05444351_3526</name>
</gene>
<accession>A0A1M5NEY0</accession>
<dbReference type="Proteomes" id="UP000184471">
    <property type="component" value="Unassembled WGS sequence"/>
</dbReference>
<keyword evidence="3" id="KW-1185">Reference proteome</keyword>
<dbReference type="AlphaFoldDB" id="A0A1M5NEY0"/>
<keyword evidence="1" id="KW-0472">Membrane</keyword>
<dbReference type="EMBL" id="FQVX01000003">
    <property type="protein sequence ID" value="SHG87749.1"/>
    <property type="molecule type" value="Genomic_DNA"/>
</dbReference>
<keyword evidence="1" id="KW-0812">Transmembrane</keyword>
<name>A0A1M5NEY0_9ACTN</name>
<organism evidence="2 3">
    <name type="scientific">Geodermatophilus nigrescens</name>
    <dbReference type="NCBI Taxonomy" id="1070870"/>
    <lineage>
        <taxon>Bacteria</taxon>
        <taxon>Bacillati</taxon>
        <taxon>Actinomycetota</taxon>
        <taxon>Actinomycetes</taxon>
        <taxon>Geodermatophilales</taxon>
        <taxon>Geodermatophilaceae</taxon>
        <taxon>Geodermatophilus</taxon>
    </lineage>
</organism>
<dbReference type="RefSeq" id="WP_073421572.1">
    <property type="nucleotide sequence ID" value="NZ_FQVX01000003.1"/>
</dbReference>
<keyword evidence="1" id="KW-1133">Transmembrane helix</keyword>
<protein>
    <submittedName>
        <fullName evidence="2">Membrane-associated protein</fullName>
    </submittedName>
</protein>
<evidence type="ECO:0000313" key="2">
    <source>
        <dbReference type="EMBL" id="SHG87749.1"/>
    </source>
</evidence>
<evidence type="ECO:0000256" key="1">
    <source>
        <dbReference type="SAM" id="Phobius"/>
    </source>
</evidence>
<feature type="transmembrane region" description="Helical" evidence="1">
    <location>
        <begin position="180"/>
        <end position="198"/>
    </location>
</feature>
<feature type="transmembrane region" description="Helical" evidence="1">
    <location>
        <begin position="41"/>
        <end position="70"/>
    </location>
</feature>
<reference evidence="2 3" key="1">
    <citation type="submission" date="2016-11" db="EMBL/GenBank/DDBJ databases">
        <authorList>
            <person name="Jaros S."/>
            <person name="Januszkiewicz K."/>
            <person name="Wedrychowicz H."/>
        </authorList>
    </citation>
    <scope>NUCLEOTIDE SEQUENCE [LARGE SCALE GENOMIC DNA]</scope>
    <source>
        <strain evidence="2 3">DSM 45408</strain>
    </source>
</reference>